<evidence type="ECO:0000256" key="8">
    <source>
        <dbReference type="RuleBase" id="RU363041"/>
    </source>
</evidence>
<evidence type="ECO:0000313" key="9">
    <source>
        <dbReference type="EMBL" id="GET39440.1"/>
    </source>
</evidence>
<evidence type="ECO:0000256" key="3">
    <source>
        <dbReference type="ARBA" id="ARBA00022448"/>
    </source>
</evidence>
<dbReference type="EMBL" id="BLAY01000066">
    <property type="protein sequence ID" value="GET39440.1"/>
    <property type="molecule type" value="Genomic_DNA"/>
</dbReference>
<dbReference type="InterPro" id="IPR052017">
    <property type="entry name" value="TSUP"/>
</dbReference>
<name>A0AAV3XC68_9CYAN</name>
<dbReference type="RefSeq" id="WP_226584797.1">
    <property type="nucleotide sequence ID" value="NZ_BLAY01000066.1"/>
</dbReference>
<accession>A0AAV3XC68</accession>
<comment type="caution">
    <text evidence="9">The sequence shown here is derived from an EMBL/GenBank/DDBJ whole genome shotgun (WGS) entry which is preliminary data.</text>
</comment>
<proteinExistence type="inferred from homology"/>
<protein>
    <recommendedName>
        <fullName evidence="8">Probable membrane transporter protein</fullName>
    </recommendedName>
</protein>
<dbReference type="InterPro" id="IPR002781">
    <property type="entry name" value="TM_pro_TauE-like"/>
</dbReference>
<dbReference type="PANTHER" id="PTHR30269">
    <property type="entry name" value="TRANSMEMBRANE PROTEIN YFCA"/>
    <property type="match status" value="1"/>
</dbReference>
<comment type="similarity">
    <text evidence="2 8">Belongs to the 4-toluene sulfonate uptake permease (TSUP) (TC 2.A.102) family.</text>
</comment>
<evidence type="ECO:0000256" key="7">
    <source>
        <dbReference type="ARBA" id="ARBA00023136"/>
    </source>
</evidence>
<evidence type="ECO:0000256" key="2">
    <source>
        <dbReference type="ARBA" id="ARBA00009142"/>
    </source>
</evidence>
<keyword evidence="3" id="KW-0813">Transport</keyword>
<keyword evidence="5 8" id="KW-0812">Transmembrane</keyword>
<feature type="transmembrane region" description="Helical" evidence="8">
    <location>
        <begin position="158"/>
        <end position="180"/>
    </location>
</feature>
<dbReference type="PANTHER" id="PTHR30269:SF37">
    <property type="entry name" value="MEMBRANE TRANSPORTER PROTEIN"/>
    <property type="match status" value="1"/>
</dbReference>
<keyword evidence="7 8" id="KW-0472">Membrane</keyword>
<keyword evidence="6 8" id="KW-1133">Transmembrane helix</keyword>
<dbReference type="GO" id="GO:0005886">
    <property type="term" value="C:plasma membrane"/>
    <property type="evidence" value="ECO:0007669"/>
    <property type="project" value="UniProtKB-SubCell"/>
</dbReference>
<evidence type="ECO:0000256" key="5">
    <source>
        <dbReference type="ARBA" id="ARBA00022692"/>
    </source>
</evidence>
<keyword evidence="4 8" id="KW-1003">Cell membrane</keyword>
<evidence type="ECO:0000256" key="6">
    <source>
        <dbReference type="ARBA" id="ARBA00022989"/>
    </source>
</evidence>
<feature type="transmembrane region" description="Helical" evidence="8">
    <location>
        <begin position="61"/>
        <end position="83"/>
    </location>
</feature>
<feature type="transmembrane region" description="Helical" evidence="8">
    <location>
        <begin position="28"/>
        <end position="49"/>
    </location>
</feature>
<dbReference type="Pfam" id="PF01925">
    <property type="entry name" value="TauE"/>
    <property type="match status" value="1"/>
</dbReference>
<evidence type="ECO:0000256" key="1">
    <source>
        <dbReference type="ARBA" id="ARBA00004651"/>
    </source>
</evidence>
<feature type="transmembrane region" description="Helical" evidence="8">
    <location>
        <begin position="103"/>
        <end position="120"/>
    </location>
</feature>
<dbReference type="Proteomes" id="UP001050975">
    <property type="component" value="Unassembled WGS sequence"/>
</dbReference>
<dbReference type="AlphaFoldDB" id="A0AAV3XC68"/>
<evidence type="ECO:0000256" key="4">
    <source>
        <dbReference type="ARBA" id="ARBA00022475"/>
    </source>
</evidence>
<evidence type="ECO:0000313" key="10">
    <source>
        <dbReference type="Proteomes" id="UP001050975"/>
    </source>
</evidence>
<keyword evidence="10" id="KW-1185">Reference proteome</keyword>
<gene>
    <name evidence="9" type="ORF">MiSe_42090</name>
</gene>
<comment type="subcellular location">
    <subcellularLocation>
        <location evidence="1 8">Cell membrane</location>
        <topology evidence="1 8">Multi-pass membrane protein</topology>
    </subcellularLocation>
</comment>
<organism evidence="9 10">
    <name type="scientific">Microseira wollei NIES-4236</name>
    <dbReference type="NCBI Taxonomy" id="2530354"/>
    <lineage>
        <taxon>Bacteria</taxon>
        <taxon>Bacillati</taxon>
        <taxon>Cyanobacteriota</taxon>
        <taxon>Cyanophyceae</taxon>
        <taxon>Oscillatoriophycideae</taxon>
        <taxon>Aerosakkonematales</taxon>
        <taxon>Aerosakkonemataceae</taxon>
        <taxon>Microseira</taxon>
    </lineage>
</organism>
<reference evidence="9" key="1">
    <citation type="submission" date="2019-10" db="EMBL/GenBank/DDBJ databases">
        <title>Draft genome sequece of Microseira wollei NIES-4236.</title>
        <authorList>
            <person name="Yamaguchi H."/>
            <person name="Suzuki S."/>
            <person name="Kawachi M."/>
        </authorList>
    </citation>
    <scope>NUCLEOTIDE SEQUENCE</scope>
    <source>
        <strain evidence="9">NIES-4236</strain>
    </source>
</reference>
<feature type="transmembrane region" description="Helical" evidence="8">
    <location>
        <begin position="127"/>
        <end position="146"/>
    </location>
</feature>
<feature type="transmembrane region" description="Helical" evidence="8">
    <location>
        <begin position="252"/>
        <end position="270"/>
    </location>
</feature>
<sequence length="279" mass="31097">MLAELSGIYQVRLVIPKLTRKFYNYGNVNSYTCMTIVLLTLASFIAWFLSSLAGGGSPFIIIPMVNFLLEAPAVPPVVTTGMLFGNLQRTLQLWQDIDWELTLWYLPGSVLGAILGAFAFTRTPLQWLQVLLGLFLVSSIFTFGFGNKEQSFKVESWFFLPAGFVYAFLSGLIGSIGPILNPFYLNYGLVKEKMIATKSAHVLVVHITKMITYGALGALTLPYLGYGLVIGIAAAPANWIGMLVLQKMSDEQFRKFAIALITISGIFILWDQRNFFVFW</sequence>